<evidence type="ECO:0000256" key="9">
    <source>
        <dbReference type="HAMAP-Rule" id="MF_00969"/>
    </source>
</evidence>
<keyword evidence="5" id="KW-0347">Helicase</keyword>
<dbReference type="GO" id="GO:0016787">
    <property type="term" value="F:hydrolase activity"/>
    <property type="evidence" value="ECO:0007669"/>
    <property type="project" value="UniProtKB-KW"/>
</dbReference>
<evidence type="ECO:0000256" key="4">
    <source>
        <dbReference type="ARBA" id="ARBA00022801"/>
    </source>
</evidence>
<dbReference type="SUPFAM" id="SSF141259">
    <property type="entry name" value="CarD-like"/>
    <property type="match status" value="1"/>
</dbReference>
<dbReference type="Pfam" id="PF17757">
    <property type="entry name" value="UvrB_inter"/>
    <property type="match status" value="1"/>
</dbReference>
<comment type="similarity">
    <text evidence="9">In the N-terminal section; belongs to the UvrB family.</text>
</comment>
<keyword evidence="6 9" id="KW-0067">ATP-binding</keyword>
<comment type="similarity">
    <text evidence="9">In the C-terminal section; belongs to the helicase family. RecG subfamily.</text>
</comment>
<dbReference type="GO" id="GO:0005737">
    <property type="term" value="C:cytoplasm"/>
    <property type="evidence" value="ECO:0007669"/>
    <property type="project" value="UniProtKB-SubCell"/>
</dbReference>
<evidence type="ECO:0000313" key="12">
    <source>
        <dbReference type="EMBL" id="CAA9404868.1"/>
    </source>
</evidence>
<gene>
    <name evidence="9" type="primary">mfd</name>
    <name evidence="12" type="ORF">AVDCRST_MAG78-55</name>
</gene>
<dbReference type="AlphaFoldDB" id="A0A6J4P320"/>
<dbReference type="SUPFAM" id="SSF143517">
    <property type="entry name" value="TRCF domain-like"/>
    <property type="match status" value="1"/>
</dbReference>
<dbReference type="SUPFAM" id="SSF52540">
    <property type="entry name" value="P-loop containing nucleoside triphosphate hydrolases"/>
    <property type="match status" value="4"/>
</dbReference>
<dbReference type="PROSITE" id="PS51194">
    <property type="entry name" value="HELICASE_CTER"/>
    <property type="match status" value="1"/>
</dbReference>
<dbReference type="Gene3D" id="3.90.1150.50">
    <property type="entry name" value="Transcription-repair-coupling factor, D7 domain"/>
    <property type="match status" value="1"/>
</dbReference>
<organism evidence="12">
    <name type="scientific">uncultured Rubrobacteraceae bacterium</name>
    <dbReference type="NCBI Taxonomy" id="349277"/>
    <lineage>
        <taxon>Bacteria</taxon>
        <taxon>Bacillati</taxon>
        <taxon>Actinomycetota</taxon>
        <taxon>Rubrobacteria</taxon>
        <taxon>Rubrobacterales</taxon>
        <taxon>Rubrobacteraceae</taxon>
        <taxon>environmental samples</taxon>
    </lineage>
</organism>
<evidence type="ECO:0000256" key="3">
    <source>
        <dbReference type="ARBA" id="ARBA00022763"/>
    </source>
</evidence>
<dbReference type="InterPro" id="IPR041471">
    <property type="entry name" value="UvrB_inter"/>
</dbReference>
<evidence type="ECO:0000256" key="6">
    <source>
        <dbReference type="ARBA" id="ARBA00022840"/>
    </source>
</evidence>
<accession>A0A6J4P320</accession>
<dbReference type="SMART" id="SM00490">
    <property type="entry name" value="HELICc"/>
    <property type="match status" value="1"/>
</dbReference>
<dbReference type="PROSITE" id="PS51192">
    <property type="entry name" value="HELICASE_ATP_BIND_1"/>
    <property type="match status" value="1"/>
</dbReference>
<dbReference type="Pfam" id="PF00271">
    <property type="entry name" value="Helicase_C"/>
    <property type="match status" value="1"/>
</dbReference>
<reference evidence="12" key="1">
    <citation type="submission" date="2020-02" db="EMBL/GenBank/DDBJ databases">
        <authorList>
            <person name="Meier V. D."/>
        </authorList>
    </citation>
    <scope>NUCLEOTIDE SEQUENCE</scope>
    <source>
        <strain evidence="12">AVDCRST_MAG78</strain>
    </source>
</reference>
<dbReference type="CDD" id="cd17991">
    <property type="entry name" value="DEXHc_TRCF"/>
    <property type="match status" value="1"/>
</dbReference>
<dbReference type="InterPro" id="IPR037235">
    <property type="entry name" value="TRCF-like_C_D7"/>
</dbReference>
<dbReference type="InterPro" id="IPR005118">
    <property type="entry name" value="TRCF_C"/>
</dbReference>
<dbReference type="InterPro" id="IPR011545">
    <property type="entry name" value="DEAD/DEAH_box_helicase_dom"/>
</dbReference>
<dbReference type="SMART" id="SM01058">
    <property type="entry name" value="CarD_TRCF"/>
    <property type="match status" value="1"/>
</dbReference>
<dbReference type="Gene3D" id="3.40.50.11180">
    <property type="match status" value="1"/>
</dbReference>
<comment type="function">
    <text evidence="9">Couples transcription and DNA repair by recognizing RNA polymerase (RNAP) stalled at DNA lesions. Mediates ATP-dependent release of RNAP and its truncated transcript from the DNA, and recruitment of nucleotide excision repair machinery to the damaged site.</text>
</comment>
<evidence type="ECO:0000259" key="10">
    <source>
        <dbReference type="PROSITE" id="PS51192"/>
    </source>
</evidence>
<dbReference type="SMART" id="SM00982">
    <property type="entry name" value="TRCF"/>
    <property type="match status" value="1"/>
</dbReference>
<dbReference type="InterPro" id="IPR004576">
    <property type="entry name" value="Mfd"/>
</dbReference>
<evidence type="ECO:0000256" key="5">
    <source>
        <dbReference type="ARBA" id="ARBA00022806"/>
    </source>
</evidence>
<sequence length="1066" mass="116331">MQNRITVKNLQTPRRIRAYLAAASGRPVLLLAASEEVAERYAKDARCFTDEPVVHLPSRGVPYGDVFGPPVVRVGERQRALDSLSGARVVVAGPLAMREKTPLYEPLHLEGGVEIELDGCLSRLVSLGYERVDRVSRHGEFAVRGGIVDVFPSTRRSPVRLEWWGDEVETVRAVSLATQRVVRELEGVTIYAAREGDLAALAAGSDGDYPEEARQGVRVPGLDRLLLELNPVSPENLLPRDVEVWAEEPAERLPAEGDDGSTEDVVLELYKEDLPEPDFRFVKTAGDDAGEYVETVSAPPVTTPSTTIREAGRRLASLVDEGLRVFVACASVGEAKRTAYAFGEIGRTVQEAERVDASLAPGIYTVPGEVEEGFSYPPGGVAVVRRETLFGRRRARPVRAGRAPSIGSFADLKGGDLVVHQAQGIGRFEGLVSKEVLGATRDYMQVSYRGGDMLFVPYEQMELLHKYIGGEGTRLDRLGGTSWAAVTDKVRGRVKALAGELLRVQAARAAAEGFAFPEDSEWERELEESFPYQETPDQDAAIAAVKADMQQARPMDRLVCGDVGFGKTEVAVRAAFKAALAGKQVMMLAPTTILVQQHMGTFKERLGRFAVRAESLSRFSTAAERRRTLRDFAAGEVDVLIGTHALLGAEVRPKDLGLVIVDEEQRFGVKHKERLKEFKASVDLLTLTATPIPRTMQMGLATLRDISVIETPPSGRRSILTHVGPYEEDLVTRAVEKEVRRGGQVFFVHNRIDTIDEVAERLQALVPAARFVTAHGRMPERALEDVMRRFLDREADVLVTTTIVESGLDVATANTLIVDRADAMGLAQLYQLRGRIGRSTEQAYAYLFAPLGATPESQKRLEALMDFTELGSGFAIAMRDLEIRGAGNLLGSEQSGQIAAVGFEMYLRLLEEAVALAKGQPAREEQPLPVIVELSLDAYLPVDYVRDEIERVDLYRRASGVHTLAELDDLSEELHERFGELPEPALNLLGLSRTKLLARSVGATAVNYRSGTLSITGVTATVAAPALIRKATGGVIAGREGRVTVNGSSLRPVELAEETLKALARA</sequence>
<evidence type="ECO:0000256" key="7">
    <source>
        <dbReference type="ARBA" id="ARBA00023125"/>
    </source>
</evidence>
<keyword evidence="2 9" id="KW-0547">Nucleotide-binding</keyword>
<dbReference type="GO" id="GO:0000716">
    <property type="term" value="P:transcription-coupled nucleotide-excision repair, DNA damage recognition"/>
    <property type="evidence" value="ECO:0007669"/>
    <property type="project" value="UniProtKB-UniRule"/>
</dbReference>
<dbReference type="Pfam" id="PF02559">
    <property type="entry name" value="CarD_TRCF_RID"/>
    <property type="match status" value="1"/>
</dbReference>
<dbReference type="EMBL" id="CADCVB010000002">
    <property type="protein sequence ID" value="CAA9404868.1"/>
    <property type="molecule type" value="Genomic_DNA"/>
</dbReference>
<dbReference type="InterPro" id="IPR047112">
    <property type="entry name" value="RecG/Mfd"/>
</dbReference>
<dbReference type="GO" id="GO:0003684">
    <property type="term" value="F:damaged DNA binding"/>
    <property type="evidence" value="ECO:0007669"/>
    <property type="project" value="InterPro"/>
</dbReference>
<dbReference type="Gene3D" id="3.30.2060.10">
    <property type="entry name" value="Penicillin-binding protein 1b domain"/>
    <property type="match status" value="1"/>
</dbReference>
<dbReference type="Gene3D" id="2.40.10.170">
    <property type="match status" value="1"/>
</dbReference>
<dbReference type="Pfam" id="PF00270">
    <property type="entry name" value="DEAD"/>
    <property type="match status" value="1"/>
</dbReference>
<dbReference type="GO" id="GO:0005524">
    <property type="term" value="F:ATP binding"/>
    <property type="evidence" value="ECO:0007669"/>
    <property type="project" value="UniProtKB-UniRule"/>
</dbReference>
<dbReference type="Gene3D" id="3.40.50.300">
    <property type="entry name" value="P-loop containing nucleotide triphosphate hydrolases"/>
    <property type="match status" value="2"/>
</dbReference>
<feature type="domain" description="Helicase C-terminal" evidence="11">
    <location>
        <begin position="726"/>
        <end position="882"/>
    </location>
</feature>
<keyword evidence="7 9" id="KW-0238">DNA-binding</keyword>
<feature type="domain" description="Helicase ATP-binding" evidence="10">
    <location>
        <begin position="548"/>
        <end position="709"/>
    </location>
</feature>
<evidence type="ECO:0000256" key="8">
    <source>
        <dbReference type="ARBA" id="ARBA00023204"/>
    </source>
</evidence>
<dbReference type="SMART" id="SM00487">
    <property type="entry name" value="DEXDc"/>
    <property type="match status" value="1"/>
</dbReference>
<dbReference type="InterPro" id="IPR001650">
    <property type="entry name" value="Helicase_C-like"/>
</dbReference>
<dbReference type="HAMAP" id="MF_00969">
    <property type="entry name" value="TRCF"/>
    <property type="match status" value="1"/>
</dbReference>
<keyword evidence="1 9" id="KW-0963">Cytoplasm</keyword>
<dbReference type="PANTHER" id="PTHR47964">
    <property type="entry name" value="ATP-DEPENDENT DNA HELICASE HOMOLOG RECG, CHLOROPLASTIC"/>
    <property type="match status" value="1"/>
</dbReference>
<dbReference type="GO" id="GO:0003678">
    <property type="term" value="F:DNA helicase activity"/>
    <property type="evidence" value="ECO:0007669"/>
    <property type="project" value="TreeGrafter"/>
</dbReference>
<evidence type="ECO:0000256" key="2">
    <source>
        <dbReference type="ARBA" id="ARBA00022741"/>
    </source>
</evidence>
<dbReference type="InterPro" id="IPR014001">
    <property type="entry name" value="Helicase_ATP-bd"/>
</dbReference>
<protein>
    <recommendedName>
        <fullName evidence="9">Transcription-repair-coupling factor</fullName>
        <shortName evidence="9">TRCF</shortName>
        <ecNumber evidence="9">3.6.4.-</ecNumber>
    </recommendedName>
</protein>
<name>A0A6J4P320_9ACTN</name>
<dbReference type="EC" id="3.6.4.-" evidence="9"/>
<dbReference type="PANTHER" id="PTHR47964:SF1">
    <property type="entry name" value="ATP-DEPENDENT DNA HELICASE HOMOLOG RECG, CHLOROPLASTIC"/>
    <property type="match status" value="1"/>
</dbReference>
<evidence type="ECO:0000256" key="1">
    <source>
        <dbReference type="ARBA" id="ARBA00022490"/>
    </source>
</evidence>
<keyword evidence="4 9" id="KW-0378">Hydrolase</keyword>
<keyword evidence="3 9" id="KW-0227">DNA damage</keyword>
<comment type="subcellular location">
    <subcellularLocation>
        <location evidence="9">Cytoplasm</location>
    </subcellularLocation>
</comment>
<dbReference type="Pfam" id="PF03461">
    <property type="entry name" value="TRCF"/>
    <property type="match status" value="1"/>
</dbReference>
<dbReference type="GO" id="GO:0006355">
    <property type="term" value="P:regulation of DNA-templated transcription"/>
    <property type="evidence" value="ECO:0007669"/>
    <property type="project" value="UniProtKB-UniRule"/>
</dbReference>
<keyword evidence="8 9" id="KW-0234">DNA repair</keyword>
<dbReference type="InterPro" id="IPR027417">
    <property type="entry name" value="P-loop_NTPase"/>
</dbReference>
<dbReference type="NCBIfam" id="TIGR00580">
    <property type="entry name" value="mfd"/>
    <property type="match status" value="1"/>
</dbReference>
<proteinExistence type="inferred from homology"/>
<dbReference type="InterPro" id="IPR003711">
    <property type="entry name" value="CarD-like/TRCF_RID"/>
</dbReference>
<evidence type="ECO:0000259" key="11">
    <source>
        <dbReference type="PROSITE" id="PS51194"/>
    </source>
</evidence>
<dbReference type="InterPro" id="IPR036101">
    <property type="entry name" value="CarD-like/TRCF_RID_sf"/>
</dbReference>